<proteinExistence type="predicted"/>
<evidence type="ECO:0000313" key="2">
    <source>
        <dbReference type="Proteomes" id="UP001165064"/>
    </source>
</evidence>
<protein>
    <submittedName>
        <fullName evidence="1">Unnamed protein product</fullName>
    </submittedName>
</protein>
<accession>A0ACB5T417</accession>
<dbReference type="EMBL" id="BSXS01003334">
    <property type="protein sequence ID" value="GME81071.1"/>
    <property type="molecule type" value="Genomic_DNA"/>
</dbReference>
<organism evidence="1 2">
    <name type="scientific">Ambrosiozyma monospora</name>
    <name type="common">Yeast</name>
    <name type="synonym">Endomycopsis monosporus</name>
    <dbReference type="NCBI Taxonomy" id="43982"/>
    <lineage>
        <taxon>Eukaryota</taxon>
        <taxon>Fungi</taxon>
        <taxon>Dikarya</taxon>
        <taxon>Ascomycota</taxon>
        <taxon>Saccharomycotina</taxon>
        <taxon>Pichiomycetes</taxon>
        <taxon>Pichiales</taxon>
        <taxon>Pichiaceae</taxon>
        <taxon>Ambrosiozyma</taxon>
    </lineage>
</organism>
<sequence length="239" mass="27005">MQAVTFSFFFNSGKQQSQDALVDRKESDSKPDSSLVYFVSVLSNDRSDGSLSYDKEDNDPVSIKGVINPVLGCTFEEALQNILHPAMPPLSYSESDKSFEEDEENEEEPDNIIQPMSPQESFYGQFRPTLSSIPEECESSIALSTSSAGICDSDHDHNVEPNLSTDKNSDVSVRTEKRSHKRRTQAWNLLTRWWHRKNSNVNIEEKVRSNCDNSSVEDKKFSVSSNVEVDVQNDDNHPM</sequence>
<keyword evidence="2" id="KW-1185">Reference proteome</keyword>
<reference evidence="1" key="1">
    <citation type="submission" date="2023-04" db="EMBL/GenBank/DDBJ databases">
        <title>Ambrosiozyma monospora NBRC 10751.</title>
        <authorList>
            <person name="Ichikawa N."/>
            <person name="Sato H."/>
            <person name="Tonouchi N."/>
        </authorList>
    </citation>
    <scope>NUCLEOTIDE SEQUENCE</scope>
    <source>
        <strain evidence="1">NBRC 10751</strain>
    </source>
</reference>
<comment type="caution">
    <text evidence="1">The sequence shown here is derived from an EMBL/GenBank/DDBJ whole genome shotgun (WGS) entry which is preliminary data.</text>
</comment>
<name>A0ACB5T417_AMBMO</name>
<gene>
    <name evidence="1" type="ORF">Amon02_000474500</name>
</gene>
<evidence type="ECO:0000313" key="1">
    <source>
        <dbReference type="EMBL" id="GME81071.1"/>
    </source>
</evidence>
<dbReference type="Proteomes" id="UP001165064">
    <property type="component" value="Unassembled WGS sequence"/>
</dbReference>